<feature type="compositionally biased region" description="Polar residues" evidence="5">
    <location>
        <begin position="1"/>
        <end position="11"/>
    </location>
</feature>
<dbReference type="PROSITE" id="PS50850">
    <property type="entry name" value="MFS"/>
    <property type="match status" value="1"/>
</dbReference>
<feature type="transmembrane region" description="Helical" evidence="6">
    <location>
        <begin position="468"/>
        <end position="488"/>
    </location>
</feature>
<comment type="subcellular location">
    <subcellularLocation>
        <location evidence="1">Membrane</location>
        <topology evidence="1">Multi-pass membrane protein</topology>
    </subcellularLocation>
</comment>
<feature type="transmembrane region" description="Helical" evidence="6">
    <location>
        <begin position="101"/>
        <end position="121"/>
    </location>
</feature>
<proteinExistence type="predicted"/>
<dbReference type="GO" id="GO:0005886">
    <property type="term" value="C:plasma membrane"/>
    <property type="evidence" value="ECO:0007669"/>
    <property type="project" value="TreeGrafter"/>
</dbReference>
<feature type="transmembrane region" description="Helical" evidence="6">
    <location>
        <begin position="61"/>
        <end position="81"/>
    </location>
</feature>
<feature type="transmembrane region" description="Helical" evidence="6">
    <location>
        <begin position="317"/>
        <end position="341"/>
    </location>
</feature>
<dbReference type="InterPro" id="IPR011701">
    <property type="entry name" value="MFS"/>
</dbReference>
<dbReference type="Pfam" id="PF07690">
    <property type="entry name" value="MFS_1"/>
    <property type="match status" value="1"/>
</dbReference>
<dbReference type="InterPro" id="IPR036259">
    <property type="entry name" value="MFS_trans_sf"/>
</dbReference>
<keyword evidence="2 6" id="KW-0812">Transmembrane</keyword>
<reference evidence="8" key="2">
    <citation type="submission" date="2021-02" db="EMBL/GenBank/DDBJ databases">
        <title>Aspergillus puulaauensis MK2 genome sequence.</title>
        <authorList>
            <person name="Futagami T."/>
            <person name="Mori K."/>
            <person name="Kadooka C."/>
            <person name="Tanaka T."/>
        </authorList>
    </citation>
    <scope>NUCLEOTIDE SEQUENCE</scope>
    <source>
        <strain evidence="8">MK2</strain>
    </source>
</reference>
<dbReference type="AlphaFoldDB" id="A0A7R7XWQ5"/>
<organism evidence="8 9">
    <name type="scientific">Aspergillus puulaauensis</name>
    <dbReference type="NCBI Taxonomy" id="1220207"/>
    <lineage>
        <taxon>Eukaryota</taxon>
        <taxon>Fungi</taxon>
        <taxon>Dikarya</taxon>
        <taxon>Ascomycota</taxon>
        <taxon>Pezizomycotina</taxon>
        <taxon>Eurotiomycetes</taxon>
        <taxon>Eurotiomycetidae</taxon>
        <taxon>Eurotiales</taxon>
        <taxon>Aspergillaceae</taxon>
        <taxon>Aspergillus</taxon>
    </lineage>
</organism>
<feature type="transmembrane region" description="Helical" evidence="6">
    <location>
        <begin position="186"/>
        <end position="205"/>
    </location>
</feature>
<feature type="transmembrane region" description="Helical" evidence="6">
    <location>
        <begin position="404"/>
        <end position="425"/>
    </location>
</feature>
<dbReference type="Gene3D" id="1.20.1250.20">
    <property type="entry name" value="MFS general substrate transporter like domains"/>
    <property type="match status" value="1"/>
</dbReference>
<feature type="transmembrane region" description="Helical" evidence="6">
    <location>
        <begin position="500"/>
        <end position="521"/>
    </location>
</feature>
<evidence type="ECO:0000256" key="4">
    <source>
        <dbReference type="ARBA" id="ARBA00023136"/>
    </source>
</evidence>
<evidence type="ECO:0000256" key="1">
    <source>
        <dbReference type="ARBA" id="ARBA00004141"/>
    </source>
</evidence>
<keyword evidence="3 6" id="KW-1133">Transmembrane helix</keyword>
<keyword evidence="9" id="KW-1185">Reference proteome</keyword>
<dbReference type="Proteomes" id="UP000654913">
    <property type="component" value="Chromosome 6"/>
</dbReference>
<feature type="transmembrane region" description="Helical" evidence="6">
    <location>
        <begin position="153"/>
        <end position="174"/>
    </location>
</feature>
<dbReference type="InterPro" id="IPR020846">
    <property type="entry name" value="MFS_dom"/>
</dbReference>
<feature type="region of interest" description="Disordered" evidence="5">
    <location>
        <begin position="1"/>
        <end position="22"/>
    </location>
</feature>
<sequence length="538" mass="59112">MDRALPNQSLAESAPGRDVVPGTEIMLSPNSAHEGSADIVLSPQPSKDPRDPLNWCRRWKYGVIITQFLFLFVAVESALSMGPMFPLFAEEFSLGETEQSLLTGVCVLALGFSNFIIVPCSNILGRRITSLVLCLLGAGTCIWQALASTYSSLLAARVINGVATATSETLLVQVVSDMFFLHERGLWTGVYFMGYFLGLFIGPVISGNIAERFGWRSFFWLSLAMTLFNFVTLLLFFPETKFQRPGHTRSELSYPATTSPEEATECKLDCEELEGNNVTSPPMASRGRPSAAQFRLWQNPDPQWKEFIVRDVFTPMYVFIFPIIFWAGLNVAGPANVLLYWNLTQSPVLSAPPYNFTPSAVGYSNFAFVVGGLIGLATAGPLSDWAAIQATNRNNGIREAEMRLPALIPFFITTVVGIVIGGVGYDRQWDWPVVLVVGYGLSGLCVTAVPTIAIAYAIDCYRPISGEIMVVATVIKNTCGFAMSYWVSPLAAREGWISPTMVEFSLTVGPMLLGIPVYIFGKSLRRRTRNSKVHLYNG</sequence>
<dbReference type="PANTHER" id="PTHR23502:SF149">
    <property type="entry name" value="TRANSPORTER, PUTATIVE-RELATED"/>
    <property type="match status" value="1"/>
</dbReference>
<reference evidence="8" key="1">
    <citation type="submission" date="2021-01" db="EMBL/GenBank/DDBJ databases">
        <authorList>
            <consortium name="Aspergillus puulaauensis MK2 genome sequencing consortium"/>
            <person name="Kazuki M."/>
            <person name="Futagami T."/>
        </authorList>
    </citation>
    <scope>NUCLEOTIDE SEQUENCE</scope>
    <source>
        <strain evidence="8">MK2</strain>
    </source>
</reference>
<gene>
    <name evidence="8" type="ORF">APUU_61262A</name>
</gene>
<feature type="domain" description="Major facilitator superfamily (MFS) profile" evidence="7">
    <location>
        <begin position="63"/>
        <end position="538"/>
    </location>
</feature>
<evidence type="ECO:0000256" key="5">
    <source>
        <dbReference type="SAM" id="MobiDB-lite"/>
    </source>
</evidence>
<dbReference type="GeneID" id="64978211"/>
<dbReference type="PANTHER" id="PTHR23502">
    <property type="entry name" value="MAJOR FACILITATOR SUPERFAMILY"/>
    <property type="match status" value="1"/>
</dbReference>
<dbReference type="KEGG" id="apuu:APUU_61262A"/>
<dbReference type="EMBL" id="AP024448">
    <property type="protein sequence ID" value="BCS28214.1"/>
    <property type="molecule type" value="Genomic_DNA"/>
</dbReference>
<keyword evidence="4 6" id="KW-0472">Membrane</keyword>
<evidence type="ECO:0000256" key="6">
    <source>
        <dbReference type="SAM" id="Phobius"/>
    </source>
</evidence>
<feature type="transmembrane region" description="Helical" evidence="6">
    <location>
        <begin position="361"/>
        <end position="383"/>
    </location>
</feature>
<feature type="transmembrane region" description="Helical" evidence="6">
    <location>
        <begin position="128"/>
        <end position="147"/>
    </location>
</feature>
<dbReference type="OrthoDB" id="5215911at2759"/>
<dbReference type="RefSeq" id="XP_041560400.1">
    <property type="nucleotide sequence ID" value="XM_041694585.1"/>
</dbReference>
<feature type="transmembrane region" description="Helical" evidence="6">
    <location>
        <begin position="431"/>
        <end position="456"/>
    </location>
</feature>
<name>A0A7R7XWQ5_9EURO</name>
<dbReference type="SUPFAM" id="SSF103473">
    <property type="entry name" value="MFS general substrate transporter"/>
    <property type="match status" value="1"/>
</dbReference>
<evidence type="ECO:0000256" key="2">
    <source>
        <dbReference type="ARBA" id="ARBA00022692"/>
    </source>
</evidence>
<evidence type="ECO:0000313" key="8">
    <source>
        <dbReference type="EMBL" id="BCS28214.1"/>
    </source>
</evidence>
<dbReference type="GO" id="GO:0022857">
    <property type="term" value="F:transmembrane transporter activity"/>
    <property type="evidence" value="ECO:0007669"/>
    <property type="project" value="InterPro"/>
</dbReference>
<protein>
    <recommendedName>
        <fullName evidence="7">Major facilitator superfamily (MFS) profile domain-containing protein</fullName>
    </recommendedName>
</protein>
<evidence type="ECO:0000256" key="3">
    <source>
        <dbReference type="ARBA" id="ARBA00022989"/>
    </source>
</evidence>
<evidence type="ECO:0000313" key="9">
    <source>
        <dbReference type="Proteomes" id="UP000654913"/>
    </source>
</evidence>
<feature type="transmembrane region" description="Helical" evidence="6">
    <location>
        <begin position="217"/>
        <end position="237"/>
    </location>
</feature>
<accession>A0A7R7XWQ5</accession>
<evidence type="ECO:0000259" key="7">
    <source>
        <dbReference type="PROSITE" id="PS50850"/>
    </source>
</evidence>